<dbReference type="SMART" id="SM01131">
    <property type="entry name" value="DHHA2"/>
    <property type="match status" value="1"/>
</dbReference>
<dbReference type="InterPro" id="IPR038222">
    <property type="entry name" value="DHHA2_dom_sf"/>
</dbReference>
<dbReference type="Pfam" id="PF02833">
    <property type="entry name" value="DHHA2"/>
    <property type="match status" value="1"/>
</dbReference>
<dbReference type="Pfam" id="PF07085">
    <property type="entry name" value="DRTGG"/>
    <property type="match status" value="1"/>
</dbReference>
<dbReference type="InterPro" id="IPR004097">
    <property type="entry name" value="DHHA2"/>
</dbReference>
<dbReference type="EC" id="3.6.1.1" evidence="2"/>
<comment type="catalytic activity">
    <reaction evidence="7">
        <text>diphosphate + H2O = 2 phosphate + H(+)</text>
        <dbReference type="Rhea" id="RHEA:24576"/>
        <dbReference type="ChEBI" id="CHEBI:15377"/>
        <dbReference type="ChEBI" id="CHEBI:15378"/>
        <dbReference type="ChEBI" id="CHEBI:33019"/>
        <dbReference type="ChEBI" id="CHEBI:43474"/>
        <dbReference type="EC" id="3.6.1.1"/>
    </reaction>
</comment>
<evidence type="ECO:0000256" key="1">
    <source>
        <dbReference type="ARBA" id="ARBA00001936"/>
    </source>
</evidence>
<proteinExistence type="predicted"/>
<evidence type="ECO:0000256" key="5">
    <source>
        <dbReference type="ARBA" id="ARBA00023211"/>
    </source>
</evidence>
<dbReference type="SUPFAM" id="SSF75138">
    <property type="entry name" value="HprK N-terminal domain-like"/>
    <property type="match status" value="1"/>
</dbReference>
<comment type="cofactor">
    <cofactor evidence="1">
        <name>Mn(2+)</name>
        <dbReference type="ChEBI" id="CHEBI:29035"/>
    </cofactor>
</comment>
<evidence type="ECO:0000256" key="6">
    <source>
        <dbReference type="ARBA" id="ARBA00032535"/>
    </source>
</evidence>
<dbReference type="PANTHER" id="PTHR12112">
    <property type="entry name" value="BNIP - RELATED"/>
    <property type="match status" value="1"/>
</dbReference>
<dbReference type="InterPro" id="IPR001667">
    <property type="entry name" value="DDH_dom"/>
</dbReference>
<evidence type="ECO:0000256" key="8">
    <source>
        <dbReference type="PROSITE-ProRule" id="PRU00703"/>
    </source>
</evidence>
<dbReference type="PROSITE" id="PS51371">
    <property type="entry name" value="CBS"/>
    <property type="match status" value="1"/>
</dbReference>
<dbReference type="NCBIfam" id="NF011442">
    <property type="entry name" value="PRK14869.1-4"/>
    <property type="match status" value="1"/>
</dbReference>
<evidence type="ECO:0000256" key="7">
    <source>
        <dbReference type="ARBA" id="ARBA00047820"/>
    </source>
</evidence>
<dbReference type="RefSeq" id="WP_028248128.1">
    <property type="nucleotide sequence ID" value="NZ_FMWK01000013.1"/>
</dbReference>
<dbReference type="Gene3D" id="3.10.580.10">
    <property type="entry name" value="CBS-domain"/>
    <property type="match status" value="1"/>
</dbReference>
<dbReference type="EMBL" id="FMWK01000013">
    <property type="protein sequence ID" value="SCZ80227.1"/>
    <property type="molecule type" value="Genomic_DNA"/>
</dbReference>
<dbReference type="InterPro" id="IPR038763">
    <property type="entry name" value="DHH_sf"/>
</dbReference>
<dbReference type="SUPFAM" id="SSF54631">
    <property type="entry name" value="CBS-domain pair"/>
    <property type="match status" value="1"/>
</dbReference>
<reference evidence="10 11" key="1">
    <citation type="submission" date="2016-10" db="EMBL/GenBank/DDBJ databases">
        <authorList>
            <person name="de Groot N.N."/>
        </authorList>
    </citation>
    <scope>NUCLEOTIDE SEQUENCE [LARGE SCALE GENOMIC DNA]</scope>
    <source>
        <strain evidence="10 11">DSM 10317</strain>
    </source>
</reference>
<evidence type="ECO:0000256" key="3">
    <source>
        <dbReference type="ARBA" id="ARBA00022723"/>
    </source>
</evidence>
<evidence type="ECO:0000256" key="2">
    <source>
        <dbReference type="ARBA" id="ARBA00012146"/>
    </source>
</evidence>
<name>A0A1G5S262_PSEXY</name>
<gene>
    <name evidence="10" type="ORF">SAMN02910350_02183</name>
</gene>
<keyword evidence="4" id="KW-0378">Hydrolase</keyword>
<organism evidence="10 11">
    <name type="scientific">Pseudobutyrivibrio xylanivorans</name>
    <dbReference type="NCBI Taxonomy" id="185007"/>
    <lineage>
        <taxon>Bacteria</taxon>
        <taxon>Bacillati</taxon>
        <taxon>Bacillota</taxon>
        <taxon>Clostridia</taxon>
        <taxon>Lachnospirales</taxon>
        <taxon>Lachnospiraceae</taxon>
        <taxon>Pseudobutyrivibrio</taxon>
    </lineage>
</organism>
<dbReference type="GO" id="GO:0005737">
    <property type="term" value="C:cytoplasm"/>
    <property type="evidence" value="ECO:0007669"/>
    <property type="project" value="InterPro"/>
</dbReference>
<keyword evidence="3" id="KW-0479">Metal-binding</keyword>
<feature type="domain" description="CBS" evidence="9">
    <location>
        <begin position="254"/>
        <end position="312"/>
    </location>
</feature>
<dbReference type="Pfam" id="PF00571">
    <property type="entry name" value="CBS"/>
    <property type="match status" value="2"/>
</dbReference>
<dbReference type="Pfam" id="PF01368">
    <property type="entry name" value="DHH"/>
    <property type="match status" value="1"/>
</dbReference>
<dbReference type="PANTHER" id="PTHR12112:SF22">
    <property type="entry name" value="MANGANESE-DEPENDENT INORGANIC PYROPHOSPHATASE-RELATED"/>
    <property type="match status" value="1"/>
</dbReference>
<dbReference type="AlphaFoldDB" id="A0A1G5S262"/>
<dbReference type="Gene3D" id="3.10.310.20">
    <property type="entry name" value="DHHA2 domain"/>
    <property type="match status" value="1"/>
</dbReference>
<dbReference type="NCBIfam" id="NF011443">
    <property type="entry name" value="PRK14869.1-5"/>
    <property type="match status" value="1"/>
</dbReference>
<accession>A0A1G5S262</accession>
<sequence>MPNTVYIIGHKNPDSDSVCAAVAYAYLKNATSNNGTIYEAKKAGQLNEETRYVLERFNIQEPETVMDVGAQLTDIEYRRLEPVDGHISLKKAWELMLERDVATLPVVGKTGKLEGVIVNGDIAYSYMDIYDNSILSRARTQYSNIIGTLNGNLVTGNPHAYFVKGQVVIASSNREDLMDDINVDDLAIVGNITARQAICIEAGCSCLVVCGASHVEPEIIRLAEEHQCVLITTEYDTFTVARLIHQSMPIRQFMQKDDIVSFELDDYVDDVREIMKSVRHRDFPILDENRHYVGMVSRRLLLNMQKKQVILVDHNEKSQAVDGLDQAEVLEIIDHHRLGSLETVSPIYFRNQPVGSTATIVSMMYEEKGVEIPKHIAGVLCSAIISDTLMFRSPTCTPVDEAKARMLADIAGVDVVELATSMFEAGSDFKDKTPDQIFHQDYKIFNSGDINFGVAQVSSISKGQLNSIKDGIKAHMSTVKETSDLNAVFCMLTDILNETTELLFVGDDADKIIADAFRLPVSEDSYILEGVVSRKKQLIPPIMESLQE</sequence>
<evidence type="ECO:0000313" key="11">
    <source>
        <dbReference type="Proteomes" id="UP000199428"/>
    </source>
</evidence>
<keyword evidence="5" id="KW-0464">Manganese</keyword>
<keyword evidence="8" id="KW-0129">CBS domain</keyword>
<evidence type="ECO:0000313" key="10">
    <source>
        <dbReference type="EMBL" id="SCZ80227.1"/>
    </source>
</evidence>
<protein>
    <recommendedName>
        <fullName evidence="2">inorganic diphosphatase</fullName>
        <ecNumber evidence="2">3.6.1.1</ecNumber>
    </recommendedName>
    <alternativeName>
        <fullName evidence="6">Pyrophosphate phospho-hydrolase</fullName>
    </alternativeName>
</protein>
<dbReference type="InterPro" id="IPR000644">
    <property type="entry name" value="CBS_dom"/>
</dbReference>
<dbReference type="InterPro" id="IPR028979">
    <property type="entry name" value="Ser_kin/Pase_Hpr-like_N_sf"/>
</dbReference>
<dbReference type="InterPro" id="IPR010766">
    <property type="entry name" value="DRTGG"/>
</dbReference>
<evidence type="ECO:0000256" key="4">
    <source>
        <dbReference type="ARBA" id="ARBA00022801"/>
    </source>
</evidence>
<dbReference type="Proteomes" id="UP000199428">
    <property type="component" value="Unassembled WGS sequence"/>
</dbReference>
<dbReference type="GO" id="GO:0004427">
    <property type="term" value="F:inorganic diphosphate phosphatase activity"/>
    <property type="evidence" value="ECO:0007669"/>
    <property type="project" value="UniProtKB-EC"/>
</dbReference>
<dbReference type="Gene3D" id="3.40.1390.20">
    <property type="entry name" value="HprK N-terminal domain-like"/>
    <property type="match status" value="1"/>
</dbReference>
<dbReference type="GO" id="GO:0046872">
    <property type="term" value="F:metal ion binding"/>
    <property type="evidence" value="ECO:0007669"/>
    <property type="project" value="UniProtKB-KW"/>
</dbReference>
<dbReference type="InterPro" id="IPR046342">
    <property type="entry name" value="CBS_dom_sf"/>
</dbReference>
<dbReference type="SMART" id="SM00116">
    <property type="entry name" value="CBS"/>
    <property type="match status" value="2"/>
</dbReference>
<dbReference type="SUPFAM" id="SSF64182">
    <property type="entry name" value="DHH phosphoesterases"/>
    <property type="match status" value="1"/>
</dbReference>
<evidence type="ECO:0000259" key="9">
    <source>
        <dbReference type="PROSITE" id="PS51371"/>
    </source>
</evidence>